<dbReference type="AlphaFoldDB" id="A0A1B6E7F1"/>
<keyword evidence="1" id="KW-0175">Coiled coil</keyword>
<evidence type="ECO:0000256" key="1">
    <source>
        <dbReference type="SAM" id="Coils"/>
    </source>
</evidence>
<protein>
    <submittedName>
        <fullName evidence="3">Uncharacterized protein</fullName>
    </submittedName>
</protein>
<evidence type="ECO:0000256" key="2">
    <source>
        <dbReference type="SAM" id="Phobius"/>
    </source>
</evidence>
<keyword evidence="2" id="KW-0812">Transmembrane</keyword>
<feature type="coiled-coil region" evidence="1">
    <location>
        <begin position="96"/>
        <end position="132"/>
    </location>
</feature>
<proteinExistence type="predicted"/>
<reference evidence="3" key="1">
    <citation type="submission" date="2015-12" db="EMBL/GenBank/DDBJ databases">
        <title>De novo transcriptome assembly of four potential Pierce s Disease insect vectors from Arizona vineyards.</title>
        <authorList>
            <person name="Tassone E.E."/>
        </authorList>
    </citation>
    <scope>NUCLEOTIDE SEQUENCE</scope>
</reference>
<name>A0A1B6E7F1_9HEMI</name>
<dbReference type="EMBL" id="GEDC01003463">
    <property type="protein sequence ID" value="JAS33835.1"/>
    <property type="molecule type" value="Transcribed_RNA"/>
</dbReference>
<feature type="transmembrane region" description="Helical" evidence="2">
    <location>
        <begin position="28"/>
        <end position="46"/>
    </location>
</feature>
<keyword evidence="2" id="KW-0472">Membrane</keyword>
<gene>
    <name evidence="3" type="ORF">g.45731</name>
</gene>
<sequence>FNLLLTIDLQPVFSSMGFTNDTQLKLDTYILGVFCLALIVMILYGLKKYIQIRKVSTRPSDEENPKVINLRQISYITYQELLNEINLTKDLKRKNKKSKKSDIKKWIKNVEEARLEEEARVKEEARINEEANLDKDIKKEAVFQPSLL</sequence>
<keyword evidence="2" id="KW-1133">Transmembrane helix</keyword>
<accession>A0A1B6E7F1</accession>
<feature type="non-terminal residue" evidence="3">
    <location>
        <position position="1"/>
    </location>
</feature>
<organism evidence="3">
    <name type="scientific">Clastoptera arizonana</name>
    <name type="common">Arizona spittle bug</name>
    <dbReference type="NCBI Taxonomy" id="38151"/>
    <lineage>
        <taxon>Eukaryota</taxon>
        <taxon>Metazoa</taxon>
        <taxon>Ecdysozoa</taxon>
        <taxon>Arthropoda</taxon>
        <taxon>Hexapoda</taxon>
        <taxon>Insecta</taxon>
        <taxon>Pterygota</taxon>
        <taxon>Neoptera</taxon>
        <taxon>Paraneoptera</taxon>
        <taxon>Hemiptera</taxon>
        <taxon>Auchenorrhyncha</taxon>
        <taxon>Cercopoidea</taxon>
        <taxon>Clastopteridae</taxon>
        <taxon>Clastoptera</taxon>
    </lineage>
</organism>
<evidence type="ECO:0000313" key="3">
    <source>
        <dbReference type="EMBL" id="JAS33835.1"/>
    </source>
</evidence>